<comment type="similarity">
    <text evidence="1 7">Belongs to the AB hydrolase superfamily. Lipase family.</text>
</comment>
<evidence type="ECO:0000313" key="11">
    <source>
        <dbReference type="Proteomes" id="UP001168990"/>
    </source>
</evidence>
<keyword evidence="4 7" id="KW-0442">Lipid degradation</keyword>
<sequence length="407" mass="46157">MKFSWIICLFVYIFAGFNGNISIKIIDSTKFDDNYLDNNADNDLPTLDMISRDGYPAEAHIVTTEDGYLLSLHRIPGGLDSQAVFLQHGLLGSSADWVISGRGKALAYLLYDSGYDVWLGNARGNTYSRAHTHWSIDDAKFWNFTFHEMGIHDLTAVIPYVTNLKHDKLIYIGHSMGTTMGFVMASERPDIASNIRFMISLAPVAFMKNIKSPLRIVAPFASDIEIVTHFLGVNEFLPQNIFIKYLAKYGCKLNTVEKNICENIMFAICGFDETQFNMTLLPVILGHTPAGSSIKNMLHFAQQINSGQFQQYDYGARKNLEFYNTTYAPSYNVTKFKVPLALFYADNDWLAAPKDVKTLYGKLRGHITMNRINDPHFNHLDFLWAIDARKLVYNQVLALVNKYTVND</sequence>
<evidence type="ECO:0000256" key="7">
    <source>
        <dbReference type="PIRNR" id="PIRNR000862"/>
    </source>
</evidence>
<feature type="active site" description="Nucleophile" evidence="8">
    <location>
        <position position="175"/>
    </location>
</feature>
<reference evidence="10" key="1">
    <citation type="journal article" date="2023" name="bioRxiv">
        <title>Scaffold-level genome assemblies of two parasitoid biocontrol wasps reveal the parthenogenesis mechanism and an associated novel virus.</title>
        <authorList>
            <person name="Inwood S."/>
            <person name="Skelly J."/>
            <person name="Guhlin J."/>
            <person name="Harrop T."/>
            <person name="Goldson S."/>
            <person name="Dearden P."/>
        </authorList>
    </citation>
    <scope>NUCLEOTIDE SEQUENCE</scope>
    <source>
        <strain evidence="10">Irish</strain>
        <tissue evidence="10">Whole body</tissue>
    </source>
</reference>
<evidence type="ECO:0000256" key="8">
    <source>
        <dbReference type="PIRSR" id="PIRSR000862-1"/>
    </source>
</evidence>
<reference evidence="10" key="2">
    <citation type="submission" date="2023-03" db="EMBL/GenBank/DDBJ databases">
        <authorList>
            <person name="Inwood S.N."/>
            <person name="Skelly J.G."/>
            <person name="Guhlin J."/>
            <person name="Harrop T.W.R."/>
            <person name="Goldson S.G."/>
            <person name="Dearden P.K."/>
        </authorList>
    </citation>
    <scope>NUCLEOTIDE SEQUENCE</scope>
    <source>
        <strain evidence="10">Irish</strain>
        <tissue evidence="10">Whole body</tissue>
    </source>
</reference>
<comment type="caution">
    <text evidence="10">The sequence shown here is derived from an EMBL/GenBank/DDBJ whole genome shotgun (WGS) entry which is preliminary data.</text>
</comment>
<dbReference type="InterPro" id="IPR025483">
    <property type="entry name" value="Lipase_euk"/>
</dbReference>
<dbReference type="FunFam" id="3.40.50.1820:FF:000021">
    <property type="entry name" value="Lipase"/>
    <property type="match status" value="1"/>
</dbReference>
<evidence type="ECO:0000256" key="3">
    <source>
        <dbReference type="ARBA" id="ARBA00022801"/>
    </source>
</evidence>
<feature type="active site" description="Charge relay system" evidence="8">
    <location>
        <position position="348"/>
    </location>
</feature>
<protein>
    <recommendedName>
        <fullName evidence="7">Lipase</fullName>
    </recommendedName>
</protein>
<gene>
    <name evidence="10" type="ORF">PV328_003910</name>
</gene>
<keyword evidence="5" id="KW-0443">Lipid metabolism</keyword>
<organism evidence="10 11">
    <name type="scientific">Microctonus aethiopoides</name>
    <dbReference type="NCBI Taxonomy" id="144406"/>
    <lineage>
        <taxon>Eukaryota</taxon>
        <taxon>Metazoa</taxon>
        <taxon>Ecdysozoa</taxon>
        <taxon>Arthropoda</taxon>
        <taxon>Hexapoda</taxon>
        <taxon>Insecta</taxon>
        <taxon>Pterygota</taxon>
        <taxon>Neoptera</taxon>
        <taxon>Endopterygota</taxon>
        <taxon>Hymenoptera</taxon>
        <taxon>Apocrita</taxon>
        <taxon>Ichneumonoidea</taxon>
        <taxon>Braconidae</taxon>
        <taxon>Euphorinae</taxon>
        <taxon>Microctonus</taxon>
    </lineage>
</organism>
<evidence type="ECO:0000256" key="6">
    <source>
        <dbReference type="ARBA" id="ARBA00023180"/>
    </source>
</evidence>
<dbReference type="InterPro" id="IPR029058">
    <property type="entry name" value="AB_hydrolase_fold"/>
</dbReference>
<dbReference type="PIRSF" id="PIRSF000862">
    <property type="entry name" value="Steryl_ester_lip"/>
    <property type="match status" value="1"/>
</dbReference>
<accession>A0AA39F9N2</accession>
<evidence type="ECO:0000313" key="10">
    <source>
        <dbReference type="EMBL" id="KAK0165394.1"/>
    </source>
</evidence>
<evidence type="ECO:0000256" key="1">
    <source>
        <dbReference type="ARBA" id="ARBA00010701"/>
    </source>
</evidence>
<keyword evidence="2" id="KW-0732">Signal</keyword>
<evidence type="ECO:0000256" key="2">
    <source>
        <dbReference type="ARBA" id="ARBA00022729"/>
    </source>
</evidence>
<keyword evidence="3 7" id="KW-0378">Hydrolase</keyword>
<dbReference type="AlphaFoldDB" id="A0AA39F9N2"/>
<dbReference type="Proteomes" id="UP001168990">
    <property type="component" value="Unassembled WGS sequence"/>
</dbReference>
<dbReference type="PANTHER" id="PTHR11005">
    <property type="entry name" value="LYSOSOMAL ACID LIPASE-RELATED"/>
    <property type="match status" value="1"/>
</dbReference>
<evidence type="ECO:0000259" key="9">
    <source>
        <dbReference type="Pfam" id="PF04083"/>
    </source>
</evidence>
<evidence type="ECO:0000256" key="5">
    <source>
        <dbReference type="ARBA" id="ARBA00023098"/>
    </source>
</evidence>
<proteinExistence type="inferred from homology"/>
<dbReference type="InterPro" id="IPR006693">
    <property type="entry name" value="AB_hydrolase_lipase"/>
</dbReference>
<dbReference type="GO" id="GO:0016042">
    <property type="term" value="P:lipid catabolic process"/>
    <property type="evidence" value="ECO:0007669"/>
    <property type="project" value="UniProtKB-KW"/>
</dbReference>
<dbReference type="GO" id="GO:0016788">
    <property type="term" value="F:hydrolase activity, acting on ester bonds"/>
    <property type="evidence" value="ECO:0007669"/>
    <property type="project" value="InterPro"/>
</dbReference>
<dbReference type="Gene3D" id="3.40.50.1820">
    <property type="entry name" value="alpha/beta hydrolase"/>
    <property type="match status" value="1"/>
</dbReference>
<dbReference type="SUPFAM" id="SSF53474">
    <property type="entry name" value="alpha/beta-Hydrolases"/>
    <property type="match status" value="1"/>
</dbReference>
<feature type="domain" description="Partial AB-hydrolase lipase" evidence="9">
    <location>
        <begin position="48"/>
        <end position="100"/>
    </location>
</feature>
<dbReference type="EMBL" id="JAQQBS010001422">
    <property type="protein sequence ID" value="KAK0165394.1"/>
    <property type="molecule type" value="Genomic_DNA"/>
</dbReference>
<dbReference type="Pfam" id="PF04083">
    <property type="entry name" value="Abhydro_lipase"/>
    <property type="match status" value="1"/>
</dbReference>
<feature type="active site" description="Charge relay system" evidence="8">
    <location>
        <position position="379"/>
    </location>
</feature>
<keyword evidence="6" id="KW-0325">Glycoprotein</keyword>
<keyword evidence="11" id="KW-1185">Reference proteome</keyword>
<name>A0AA39F9N2_9HYME</name>
<evidence type="ECO:0000256" key="4">
    <source>
        <dbReference type="ARBA" id="ARBA00022963"/>
    </source>
</evidence>